<dbReference type="Proteomes" id="UP001153269">
    <property type="component" value="Unassembled WGS sequence"/>
</dbReference>
<evidence type="ECO:0000313" key="1">
    <source>
        <dbReference type="EMBL" id="CAB1429861.1"/>
    </source>
</evidence>
<dbReference type="AlphaFoldDB" id="A0A9N7UF92"/>
<accession>A0A9N7UF92</accession>
<protein>
    <submittedName>
        <fullName evidence="1">Uncharacterized protein</fullName>
    </submittedName>
</protein>
<evidence type="ECO:0000313" key="2">
    <source>
        <dbReference type="Proteomes" id="UP001153269"/>
    </source>
</evidence>
<dbReference type="EMBL" id="CADEAL010001179">
    <property type="protein sequence ID" value="CAB1429861.1"/>
    <property type="molecule type" value="Genomic_DNA"/>
</dbReference>
<organism evidence="1 2">
    <name type="scientific">Pleuronectes platessa</name>
    <name type="common">European plaice</name>
    <dbReference type="NCBI Taxonomy" id="8262"/>
    <lineage>
        <taxon>Eukaryota</taxon>
        <taxon>Metazoa</taxon>
        <taxon>Chordata</taxon>
        <taxon>Craniata</taxon>
        <taxon>Vertebrata</taxon>
        <taxon>Euteleostomi</taxon>
        <taxon>Actinopterygii</taxon>
        <taxon>Neopterygii</taxon>
        <taxon>Teleostei</taxon>
        <taxon>Neoteleostei</taxon>
        <taxon>Acanthomorphata</taxon>
        <taxon>Carangaria</taxon>
        <taxon>Pleuronectiformes</taxon>
        <taxon>Pleuronectoidei</taxon>
        <taxon>Pleuronectidae</taxon>
        <taxon>Pleuronectes</taxon>
    </lineage>
</organism>
<keyword evidence="2" id="KW-1185">Reference proteome</keyword>
<name>A0A9N7UF92_PLEPL</name>
<gene>
    <name evidence="1" type="ORF">PLEPLA_LOCUS17841</name>
</gene>
<reference evidence="1" key="1">
    <citation type="submission" date="2020-03" db="EMBL/GenBank/DDBJ databases">
        <authorList>
            <person name="Weist P."/>
        </authorList>
    </citation>
    <scope>NUCLEOTIDE SEQUENCE</scope>
</reference>
<sequence length="109" mass="12142">MLEGTWCWAAVDGDNDRAWRRKRPHHLALQRPSAETRQTATIQRFNTRRRKARGWRTVGMMIGGGINSSPVISGSLRRLGDEEKAGVCLEESPHPGRQCRSNMIAGCAG</sequence>
<proteinExistence type="predicted"/>
<comment type="caution">
    <text evidence="1">The sequence shown here is derived from an EMBL/GenBank/DDBJ whole genome shotgun (WGS) entry which is preliminary data.</text>
</comment>